<dbReference type="InterPro" id="IPR041577">
    <property type="entry name" value="RT_RNaseH_2"/>
</dbReference>
<evidence type="ECO:0000256" key="5">
    <source>
        <dbReference type="ARBA" id="ARBA00022750"/>
    </source>
</evidence>
<dbReference type="GO" id="GO:0004190">
    <property type="term" value="F:aspartic-type endopeptidase activity"/>
    <property type="evidence" value="ECO:0007669"/>
    <property type="project" value="UniProtKB-KW"/>
</dbReference>
<dbReference type="Pfam" id="PF03732">
    <property type="entry name" value="Retrotrans_gag"/>
    <property type="match status" value="1"/>
</dbReference>
<keyword evidence="5" id="KW-0064">Aspartyl protease</keyword>
<reference evidence="14" key="1">
    <citation type="submission" date="2018-02" db="EMBL/GenBank/DDBJ databases">
        <authorList>
            <person name="Cohen D.B."/>
            <person name="Kent A.D."/>
        </authorList>
    </citation>
    <scope>NUCLEOTIDE SEQUENCE</scope>
</reference>
<feature type="compositionally biased region" description="Polar residues" evidence="11">
    <location>
        <begin position="1249"/>
        <end position="1261"/>
    </location>
</feature>
<feature type="compositionally biased region" description="Basic and acidic residues" evidence="11">
    <location>
        <begin position="1160"/>
        <end position="1180"/>
    </location>
</feature>
<feature type="region of interest" description="Disordered" evidence="11">
    <location>
        <begin position="81"/>
        <end position="100"/>
    </location>
</feature>
<dbReference type="InterPro" id="IPR041588">
    <property type="entry name" value="Integrase_H2C2"/>
</dbReference>
<dbReference type="GO" id="GO:0003964">
    <property type="term" value="F:RNA-directed DNA polymerase activity"/>
    <property type="evidence" value="ECO:0007669"/>
    <property type="project" value="UniProtKB-KW"/>
</dbReference>
<dbReference type="GO" id="GO:0006508">
    <property type="term" value="P:proteolysis"/>
    <property type="evidence" value="ECO:0007669"/>
    <property type="project" value="UniProtKB-KW"/>
</dbReference>
<proteinExistence type="predicted"/>
<evidence type="ECO:0000256" key="4">
    <source>
        <dbReference type="ARBA" id="ARBA00022722"/>
    </source>
</evidence>
<dbReference type="FunFam" id="3.30.70.270:FF:000020">
    <property type="entry name" value="Transposon Tf2-6 polyprotein-like Protein"/>
    <property type="match status" value="1"/>
</dbReference>
<dbReference type="CDD" id="cd09274">
    <property type="entry name" value="RNase_HI_RT_Ty3"/>
    <property type="match status" value="1"/>
</dbReference>
<sequence>MSMRLWRDHDGNQGGPSLKDPLQVPDGPITRSRAKKIKEAMQGLVQSTWDEASKSPTIKVGLKEGEPILIHLIQAVEDNDLGNDGNQGGPSLKDHLQVPNGPITRSRAKKIKEAMQGLVQSTWDEASKSPTIKVGSYHLVSEQGFLSGIGWNHQEVAIRNLQGGRDRRRREPRVENEYENEGDGEDEEDLASEVGSGRHRRFRRERGHEGNRGGRDGLDRNLGSIKMKIPSFQGRTDLEVYLEWEKKIDLVFDCHNYSEEKKVKLAVIEFTDYAIIWWDQLVTNRRRNNERPVETWGELKALMRRRFVPSHFYRDLYQKLQHLTQGSRSVEDYHKEMEVAMIRANVEEDREATMARFLSGLNRDIANVIELQHYVEIEDMVHMAMKVERQLKRKGTARYTSVSNTTWKSKWDRNDPAEAKRKTEPPKGKDEGTSNKPKVESQPSRNRDIKCFKCLGSGHIASQCPNRWVMIMRDNGEVMTESESLVARRALNTHIKVDDAEQQRENIFHTRCHVNNKWLNDCGEVRVDRQVLVTFSIGKYLDEVLCDVVPMHAGHILLGRPWQYDRRVTHDGFKNMYSFVKGGKTIKLAPLTPSQVYEDQLKLKSEEFEDVFPEEMPNELPLIRGIEHQIDFVPGAAIPNRPAYRSNPEETKELQRQVEDLMSKGAINNITVKYRHPIPRLDDMLDELHGSCIFSKIDLKSGYHQIRMKEGDEWKTAFKTKYGLYEWLVMPFGLTNAPSTFMRLMNHVLRAFIGKFVVVYFDDILVYSKDLNEHIEHLRYVFDVLKCEKLYANFKKCNFCMEKVVFLGYVVTTTGIEVDEEKVKAIKEWPTPKSITEVRSFHGLASFYRRFVKDFSTLAAPLTEVIKKNVGFHWGADQENAFATIKERLCSAPVLALPNFNKAFEIECDASGIGIGAVLMQDRRPIAFFSEKLSGASLKYPTYDKELYALVRALETWQHYLWPREFVIHTDHESLKHLKGQGKKNIVADALSRRYVLLTSMSAKMLGFEYVKDMYADDADFSDVYKACDKMAFGKFYKHDGYLFKESKLCVPSCSMRELLVREAHGGGLMGHFGVKKTLDILHEHFFWPKMKKDVNRICGRSSLDGQKKAELVKSLHERVRLQIAQKNETVAAQANKGRRRVIFEPRRLGFGFTCAKKDSQPIERLSEDSRSNPFEERGNDGNQGGPSLKDPLQVPDGPITRSRAKKIKEAMQGLVQSTWDEASKSPTIKVGGEDMSSALGITIQEPVQPSATASAPTGSTEVPVGGVAPQRASASKRRKASARISLTPEDDPEHECYHWTEVPSDLERIPPREYISHEEVMVMMGIDDPKAFVGTQKTTLKVVALKGKGELYEPPTDVRLRRLIVYFIVSCFLGEDQTTIPLPILRMFLDLDQLYQDVYRVGADYLDFVLQGVSYPEWFAIHSLGPLLGVQWVEGGRVMGGVAFDNVQFRLGCEIDRLQLEVTRLRAELDGSKARFVAARVQWERERDDLTHSHDEAIRQLQEHLGYHGFGKVRDVMALSGGCMAWHGFMCKVSWLGMALYAGSIAWHGFFWRLHGLAWLYLEVAWLSMTLRVVETYACMRPREIGTYTSAMPKFELLKDRDLELDNAQEFEFWMGTYTSAMPNNLNSVIKGLGLTPWRCPKNLISVVEGSGLTPLRCPRRESRFWSRVLYLGNAEEGKLKIIEGSWNPTQHGAVSRNIKLREASNILDYSNPRLPFLFHFQTSISNPFKNSSPSNPASTSSSAEFTSLVTFHYHDFRVERLCSFFSYSEVYVPVQQYRANKELGNFLGLKYKAMRLEIRKDYVDDFINGSQGWEELQIKAFLLAFSRSTVLECLCSVPNYSSCGFVAICATFMSSRLPSILRGARLGG</sequence>
<feature type="domain" description="CCHC-type" evidence="12">
    <location>
        <begin position="450"/>
        <end position="466"/>
    </location>
</feature>
<dbReference type="PROSITE" id="PS50878">
    <property type="entry name" value="RT_POL"/>
    <property type="match status" value="1"/>
</dbReference>
<keyword evidence="10" id="KW-0862">Zinc</keyword>
<dbReference type="Gene3D" id="4.10.60.10">
    <property type="entry name" value="Zinc finger, CCHC-type"/>
    <property type="match status" value="1"/>
</dbReference>
<dbReference type="EMBL" id="OIVN01000070">
    <property type="protein sequence ID" value="SPC73696.1"/>
    <property type="molecule type" value="Genomic_DNA"/>
</dbReference>
<protein>
    <recommendedName>
        <fullName evidence="15">Reverse transcriptase</fullName>
    </recommendedName>
</protein>
<keyword evidence="8" id="KW-0695">RNA-directed DNA polymerase</keyword>
<keyword evidence="6" id="KW-0255">Endonuclease</keyword>
<dbReference type="Gene3D" id="1.10.340.70">
    <property type="match status" value="1"/>
</dbReference>
<dbReference type="GO" id="GO:0004519">
    <property type="term" value="F:endonuclease activity"/>
    <property type="evidence" value="ECO:0007669"/>
    <property type="project" value="UniProtKB-KW"/>
</dbReference>
<dbReference type="Gene3D" id="3.30.70.270">
    <property type="match status" value="2"/>
</dbReference>
<evidence type="ECO:0000256" key="8">
    <source>
        <dbReference type="ARBA" id="ARBA00022918"/>
    </source>
</evidence>
<gene>
    <name evidence="14" type="ORF">FSB_LOCUS1578</name>
</gene>
<dbReference type="PANTHER" id="PTHR35046:SF9">
    <property type="entry name" value="RNA-DIRECTED DNA POLYMERASE"/>
    <property type="match status" value="1"/>
</dbReference>
<dbReference type="CDD" id="cd01647">
    <property type="entry name" value="RT_LTR"/>
    <property type="match status" value="1"/>
</dbReference>
<evidence type="ECO:0000259" key="12">
    <source>
        <dbReference type="PROSITE" id="PS50158"/>
    </source>
</evidence>
<evidence type="ECO:0000256" key="2">
    <source>
        <dbReference type="ARBA" id="ARBA00022679"/>
    </source>
</evidence>
<organism evidence="14">
    <name type="scientific">Fagus sylvatica</name>
    <name type="common">Beechnut</name>
    <dbReference type="NCBI Taxonomy" id="28930"/>
    <lineage>
        <taxon>Eukaryota</taxon>
        <taxon>Viridiplantae</taxon>
        <taxon>Streptophyta</taxon>
        <taxon>Embryophyta</taxon>
        <taxon>Tracheophyta</taxon>
        <taxon>Spermatophyta</taxon>
        <taxon>Magnoliopsida</taxon>
        <taxon>eudicotyledons</taxon>
        <taxon>Gunneridae</taxon>
        <taxon>Pentapetalae</taxon>
        <taxon>rosids</taxon>
        <taxon>fabids</taxon>
        <taxon>Fagales</taxon>
        <taxon>Fagaceae</taxon>
        <taxon>Fagus</taxon>
    </lineage>
</organism>
<dbReference type="InterPro" id="IPR000477">
    <property type="entry name" value="RT_dom"/>
</dbReference>
<dbReference type="PANTHER" id="PTHR35046">
    <property type="entry name" value="ZINC KNUCKLE (CCHC-TYPE) FAMILY PROTEIN"/>
    <property type="match status" value="1"/>
</dbReference>
<dbReference type="FunFam" id="3.10.10.10:FF:000007">
    <property type="entry name" value="Retrovirus-related Pol polyprotein from transposon 17.6-like Protein"/>
    <property type="match status" value="1"/>
</dbReference>
<evidence type="ECO:0000256" key="1">
    <source>
        <dbReference type="ARBA" id="ARBA00022670"/>
    </source>
</evidence>
<dbReference type="InterPro" id="IPR043502">
    <property type="entry name" value="DNA/RNA_pol_sf"/>
</dbReference>
<feature type="compositionally biased region" description="Basic and acidic residues" evidence="11">
    <location>
        <begin position="206"/>
        <end position="219"/>
    </location>
</feature>
<keyword evidence="9" id="KW-0238">DNA-binding</keyword>
<keyword evidence="4" id="KW-0540">Nuclease</keyword>
<keyword evidence="10" id="KW-0863">Zinc-finger</keyword>
<feature type="compositionally biased region" description="Basic and acidic residues" evidence="11">
    <location>
        <begin position="1"/>
        <end position="11"/>
    </location>
</feature>
<dbReference type="PROSITE" id="PS50158">
    <property type="entry name" value="ZF_CCHC"/>
    <property type="match status" value="1"/>
</dbReference>
<keyword evidence="2" id="KW-0808">Transferase</keyword>
<dbReference type="InterPro" id="IPR036875">
    <property type="entry name" value="Znf_CCHC_sf"/>
</dbReference>
<keyword evidence="3" id="KW-0548">Nucleotidyltransferase</keyword>
<dbReference type="Gene3D" id="3.10.10.10">
    <property type="entry name" value="HIV Type 1 Reverse Transcriptase, subunit A, domain 1"/>
    <property type="match status" value="1"/>
</dbReference>
<dbReference type="Gene3D" id="3.10.20.370">
    <property type="match status" value="1"/>
</dbReference>
<dbReference type="SMART" id="SM00343">
    <property type="entry name" value="ZnF_C2HC"/>
    <property type="match status" value="1"/>
</dbReference>
<evidence type="ECO:0000256" key="6">
    <source>
        <dbReference type="ARBA" id="ARBA00022759"/>
    </source>
</evidence>
<keyword evidence="1" id="KW-0645">Protease</keyword>
<name>A0A2N9E446_FAGSY</name>
<feature type="compositionally biased region" description="Acidic residues" evidence="11">
    <location>
        <begin position="177"/>
        <end position="191"/>
    </location>
</feature>
<evidence type="ECO:0000256" key="9">
    <source>
        <dbReference type="ARBA" id="ARBA00023125"/>
    </source>
</evidence>
<feature type="domain" description="Reverse transcriptase" evidence="13">
    <location>
        <begin position="626"/>
        <end position="811"/>
    </location>
</feature>
<feature type="compositionally biased region" description="Basic and acidic residues" evidence="11">
    <location>
        <begin position="409"/>
        <end position="444"/>
    </location>
</feature>
<dbReference type="Pfam" id="PF00078">
    <property type="entry name" value="RVT_1"/>
    <property type="match status" value="1"/>
</dbReference>
<keyword evidence="7" id="KW-0378">Hydrolase</keyword>
<dbReference type="GO" id="GO:0008270">
    <property type="term" value="F:zinc ion binding"/>
    <property type="evidence" value="ECO:0007669"/>
    <property type="project" value="UniProtKB-KW"/>
</dbReference>
<evidence type="ECO:0000259" key="13">
    <source>
        <dbReference type="PROSITE" id="PS50878"/>
    </source>
</evidence>
<feature type="region of interest" description="Disordered" evidence="11">
    <location>
        <begin position="1160"/>
        <end position="1200"/>
    </location>
</feature>
<feature type="region of interest" description="Disordered" evidence="11">
    <location>
        <begin position="1"/>
        <end position="29"/>
    </location>
</feature>
<dbReference type="InterPro" id="IPR001878">
    <property type="entry name" value="Znf_CCHC"/>
</dbReference>
<evidence type="ECO:0000313" key="14">
    <source>
        <dbReference type="EMBL" id="SPC73696.1"/>
    </source>
</evidence>
<dbReference type="Pfam" id="PF17921">
    <property type="entry name" value="Integrase_H2C2"/>
    <property type="match status" value="1"/>
</dbReference>
<dbReference type="SUPFAM" id="SSF56672">
    <property type="entry name" value="DNA/RNA polymerases"/>
    <property type="match status" value="1"/>
</dbReference>
<evidence type="ECO:0000256" key="11">
    <source>
        <dbReference type="SAM" id="MobiDB-lite"/>
    </source>
</evidence>
<dbReference type="InterPro" id="IPR043128">
    <property type="entry name" value="Rev_trsase/Diguanyl_cyclase"/>
</dbReference>
<evidence type="ECO:0008006" key="15">
    <source>
        <dbReference type="Google" id="ProtNLM"/>
    </source>
</evidence>
<dbReference type="GO" id="GO:0003677">
    <property type="term" value="F:DNA binding"/>
    <property type="evidence" value="ECO:0007669"/>
    <property type="project" value="UniProtKB-KW"/>
</dbReference>
<feature type="region of interest" description="Disordered" evidence="11">
    <location>
        <begin position="1249"/>
        <end position="1297"/>
    </location>
</feature>
<feature type="compositionally biased region" description="Polar residues" evidence="11">
    <location>
        <begin position="398"/>
        <end position="408"/>
    </location>
</feature>
<evidence type="ECO:0000256" key="10">
    <source>
        <dbReference type="PROSITE-ProRule" id="PRU00047"/>
    </source>
</evidence>
<accession>A0A2N9E446</accession>
<keyword evidence="10" id="KW-0479">Metal-binding</keyword>
<evidence type="ECO:0000256" key="7">
    <source>
        <dbReference type="ARBA" id="ARBA00022801"/>
    </source>
</evidence>
<dbReference type="SUPFAM" id="SSF57756">
    <property type="entry name" value="Retrovirus zinc finger-like domains"/>
    <property type="match status" value="1"/>
</dbReference>
<feature type="region of interest" description="Disordered" evidence="11">
    <location>
        <begin position="392"/>
        <end position="444"/>
    </location>
</feature>
<evidence type="ECO:0000256" key="3">
    <source>
        <dbReference type="ARBA" id="ARBA00022695"/>
    </source>
</evidence>
<dbReference type="Pfam" id="PF17919">
    <property type="entry name" value="RT_RNaseH_2"/>
    <property type="match status" value="1"/>
</dbReference>
<dbReference type="InterPro" id="IPR005162">
    <property type="entry name" value="Retrotrans_gag_dom"/>
</dbReference>
<feature type="region of interest" description="Disordered" evidence="11">
    <location>
        <begin position="162"/>
        <end position="220"/>
    </location>
</feature>